<gene>
    <name evidence="5" type="ORF">TOI97_04790</name>
</gene>
<keyword evidence="3" id="KW-0418">Kinase</keyword>
<feature type="domain" description="Polyphosphate kinase-2-related" evidence="4">
    <location>
        <begin position="35"/>
        <end position="250"/>
    </location>
</feature>
<organism evidence="5 6">
    <name type="scientific">Denitrificimonas halotolerans</name>
    <dbReference type="NCBI Taxonomy" id="3098930"/>
    <lineage>
        <taxon>Bacteria</taxon>
        <taxon>Pseudomonadati</taxon>
        <taxon>Pseudomonadota</taxon>
        <taxon>Gammaproteobacteria</taxon>
        <taxon>Pseudomonadales</taxon>
        <taxon>Pseudomonadaceae</taxon>
        <taxon>Denitrificimonas</taxon>
    </lineage>
</organism>
<evidence type="ECO:0000259" key="4">
    <source>
        <dbReference type="Pfam" id="PF03976"/>
    </source>
</evidence>
<dbReference type="EMBL" id="JAXIVU010000004">
    <property type="protein sequence ID" value="MDY7218887.1"/>
    <property type="molecule type" value="Genomic_DNA"/>
</dbReference>
<dbReference type="PANTHER" id="PTHR34383:SF3">
    <property type="entry name" value="POLYPHOSPHATE:AMP PHOSPHOTRANSFERASE"/>
    <property type="match status" value="1"/>
</dbReference>
<accession>A0ABU5GPG1</accession>
<dbReference type="InterPro" id="IPR016898">
    <property type="entry name" value="Polyphosphate_phosphotransfera"/>
</dbReference>
<reference evidence="5 6" key="1">
    <citation type="submission" date="2023-12" db="EMBL/GenBank/DDBJ databases">
        <title>Denitrificimonas halotolerans sp. nov.,a novel species isolated from landfill leachate.</title>
        <authorList>
            <person name="Wang S."/>
        </authorList>
    </citation>
    <scope>NUCLEOTIDE SEQUENCE [LARGE SCALE GENOMIC DNA]</scope>
    <source>
        <strain evidence="5 6">JX-1</strain>
    </source>
</reference>
<sequence>MRLADTLLNECIYNPKTGLNLDPGRNFGLTLRECDKRLKALRTTMDRQQQLLWANSGPAILIWLQGPDCSGKDGVIRNSLRGLNPQGVRVSDFQKPTEQQRRDNFLTRFREKLPTPGVLTIFNRTPYEGLVSDLADGYINESQASGRLQQLFEFEDELSSRHIHLIKMYLHVSKDEQKSRLQQRFVNPEKHWKISEADLSGHQQFEYIQNNWNQAFKHSSTTTHPWYILPANNKPVRNLLFCSLIAQKFEQLNLHWPQPKLPFNVEDLDEPWSPAG</sequence>
<dbReference type="PIRSF" id="PIRSF028756">
    <property type="entry name" value="PPK2_prd"/>
    <property type="match status" value="1"/>
</dbReference>
<name>A0ABU5GPG1_9GAMM</name>
<dbReference type="Pfam" id="PF03976">
    <property type="entry name" value="PPK2"/>
    <property type="match status" value="1"/>
</dbReference>
<keyword evidence="6" id="KW-1185">Reference proteome</keyword>
<dbReference type="SUPFAM" id="SSF52540">
    <property type="entry name" value="P-loop containing nucleoside triphosphate hydrolases"/>
    <property type="match status" value="1"/>
</dbReference>
<dbReference type="InterPro" id="IPR027417">
    <property type="entry name" value="P-loop_NTPase"/>
</dbReference>
<dbReference type="Gene3D" id="3.40.50.300">
    <property type="entry name" value="P-loop containing nucleotide triphosphate hydrolases"/>
    <property type="match status" value="1"/>
</dbReference>
<evidence type="ECO:0000313" key="5">
    <source>
        <dbReference type="EMBL" id="MDY7218887.1"/>
    </source>
</evidence>
<proteinExistence type="inferred from homology"/>
<evidence type="ECO:0000256" key="3">
    <source>
        <dbReference type="ARBA" id="ARBA00022777"/>
    </source>
</evidence>
<evidence type="ECO:0000313" key="6">
    <source>
        <dbReference type="Proteomes" id="UP001294570"/>
    </source>
</evidence>
<dbReference type="Proteomes" id="UP001294570">
    <property type="component" value="Unassembled WGS sequence"/>
</dbReference>
<comment type="caution">
    <text evidence="5">The sequence shown here is derived from an EMBL/GenBank/DDBJ whole genome shotgun (WGS) entry which is preliminary data.</text>
</comment>
<evidence type="ECO:0000256" key="2">
    <source>
        <dbReference type="ARBA" id="ARBA00022679"/>
    </source>
</evidence>
<comment type="similarity">
    <text evidence="1">Belongs to the polyphosphate kinase 2 (PPK2) family. Class I subfamily.</text>
</comment>
<keyword evidence="2" id="KW-0808">Transferase</keyword>
<dbReference type="PANTHER" id="PTHR34383">
    <property type="entry name" value="POLYPHOSPHATE:AMP PHOSPHOTRANSFERASE-RELATED"/>
    <property type="match status" value="1"/>
</dbReference>
<dbReference type="RefSeq" id="WP_321552978.1">
    <property type="nucleotide sequence ID" value="NZ_JAXIVU010000004.1"/>
</dbReference>
<dbReference type="InterPro" id="IPR022488">
    <property type="entry name" value="PPK2-related"/>
</dbReference>
<protein>
    <recommendedName>
        <fullName evidence="4">Polyphosphate kinase-2-related domain-containing protein</fullName>
    </recommendedName>
</protein>
<evidence type="ECO:0000256" key="1">
    <source>
        <dbReference type="ARBA" id="ARBA00009924"/>
    </source>
</evidence>